<sequence>MNIVETFKKREYQKPCPKCGSWDIIPQTPIKIDITREDLVDPKKVLGKWAREIRLTGGILEGPCFIMCRNCGHKGPSVDCSGRTSEDVGKDPKVYSEIKKLWIEQPKQGNLGE</sequence>
<reference evidence="1" key="1">
    <citation type="submission" date="2020-03" db="EMBL/GenBank/DDBJ databases">
        <title>The deep terrestrial virosphere.</title>
        <authorList>
            <person name="Holmfeldt K."/>
            <person name="Nilsson E."/>
            <person name="Simone D."/>
            <person name="Lopez-Fernandez M."/>
            <person name="Wu X."/>
            <person name="de Brujin I."/>
            <person name="Lundin D."/>
            <person name="Andersson A."/>
            <person name="Bertilsson S."/>
            <person name="Dopson M."/>
        </authorList>
    </citation>
    <scope>NUCLEOTIDE SEQUENCE</scope>
    <source>
        <strain evidence="1">MM415B05567</strain>
    </source>
</reference>
<proteinExistence type="predicted"/>
<name>A0A6M3LKY8_9ZZZZ</name>
<accession>A0A6M3LKY8</accession>
<gene>
    <name evidence="1" type="ORF">MM415B05567_0010</name>
</gene>
<organism evidence="1">
    <name type="scientific">viral metagenome</name>
    <dbReference type="NCBI Taxonomy" id="1070528"/>
    <lineage>
        <taxon>unclassified sequences</taxon>
        <taxon>metagenomes</taxon>
        <taxon>organismal metagenomes</taxon>
    </lineage>
</organism>
<dbReference type="AlphaFoldDB" id="A0A6M3LKY8"/>
<protein>
    <submittedName>
        <fullName evidence="1">Putative restriction alleviation protein</fullName>
    </submittedName>
</protein>
<dbReference type="EMBL" id="MT143292">
    <property type="protein sequence ID" value="QJA95183.1"/>
    <property type="molecule type" value="Genomic_DNA"/>
</dbReference>
<evidence type="ECO:0000313" key="1">
    <source>
        <dbReference type="EMBL" id="QJA95183.1"/>
    </source>
</evidence>